<dbReference type="PROSITE" id="PS51462">
    <property type="entry name" value="NUDIX"/>
    <property type="match status" value="1"/>
</dbReference>
<sequence length="193" mass="20458">MAGPPSLTFTFAESLSPLDISATEYLSAHPTISVLIVCAVVVVCSPEPRVLLIQRAPADGFPLQWECPGGGVDADVDPTVLQAVARELFEESGLVMTHAEALLDDTMEWDCREGRARKITCLVNVEGSAAGSGGAAAGGELPRVVLSPDEHCDHVWASKQDISEGRCDGRELKFAYGEQKQIILEALGRLGAA</sequence>
<dbReference type="PANTHER" id="PTHR43736:SF1">
    <property type="entry name" value="DIHYDRONEOPTERIN TRIPHOSPHATE DIPHOSPHATASE"/>
    <property type="match status" value="1"/>
</dbReference>
<reference evidence="2" key="2">
    <citation type="submission" date="2023-06" db="EMBL/GenBank/DDBJ databases">
        <authorList>
            <consortium name="Lawrence Berkeley National Laboratory"/>
            <person name="Haridas S."/>
            <person name="Hensen N."/>
            <person name="Bonometti L."/>
            <person name="Westerberg I."/>
            <person name="Brannstrom I.O."/>
            <person name="Guillou S."/>
            <person name="Cros-Aarteil S."/>
            <person name="Calhoun S."/>
            <person name="Kuo A."/>
            <person name="Mondo S."/>
            <person name="Pangilinan J."/>
            <person name="Riley R."/>
            <person name="LaButti K."/>
            <person name="Andreopoulos B."/>
            <person name="Lipzen A."/>
            <person name="Chen C."/>
            <person name="Yanf M."/>
            <person name="Daum C."/>
            <person name="Ng V."/>
            <person name="Clum A."/>
            <person name="Steindorff A."/>
            <person name="Ohm R."/>
            <person name="Martin F."/>
            <person name="Silar P."/>
            <person name="Natvig D."/>
            <person name="Lalanne C."/>
            <person name="Gautier V."/>
            <person name="Ament-velasquez S.L."/>
            <person name="Kruys A."/>
            <person name="Hutchinson M.I."/>
            <person name="Powell A.J."/>
            <person name="Barry K."/>
            <person name="Miller A.N."/>
            <person name="Grigoriev I.V."/>
            <person name="Debuchy R."/>
            <person name="Gladieux P."/>
            <person name="Thoren M.H."/>
            <person name="Johannesson H."/>
        </authorList>
    </citation>
    <scope>NUCLEOTIDE SEQUENCE</scope>
    <source>
        <strain evidence="2">CBS 232.78</strain>
    </source>
</reference>
<organism evidence="2 3">
    <name type="scientific">Podospora didyma</name>
    <dbReference type="NCBI Taxonomy" id="330526"/>
    <lineage>
        <taxon>Eukaryota</taxon>
        <taxon>Fungi</taxon>
        <taxon>Dikarya</taxon>
        <taxon>Ascomycota</taxon>
        <taxon>Pezizomycotina</taxon>
        <taxon>Sordariomycetes</taxon>
        <taxon>Sordariomycetidae</taxon>
        <taxon>Sordariales</taxon>
        <taxon>Podosporaceae</taxon>
        <taxon>Podospora</taxon>
    </lineage>
</organism>
<dbReference type="Pfam" id="PF00293">
    <property type="entry name" value="NUDIX"/>
    <property type="match status" value="1"/>
</dbReference>
<reference evidence="2" key="1">
    <citation type="journal article" date="2023" name="Mol. Phylogenet. Evol.">
        <title>Genome-scale phylogeny and comparative genomics of the fungal order Sordariales.</title>
        <authorList>
            <person name="Hensen N."/>
            <person name="Bonometti L."/>
            <person name="Westerberg I."/>
            <person name="Brannstrom I.O."/>
            <person name="Guillou S."/>
            <person name="Cros-Aarteil S."/>
            <person name="Calhoun S."/>
            <person name="Haridas S."/>
            <person name="Kuo A."/>
            <person name="Mondo S."/>
            <person name="Pangilinan J."/>
            <person name="Riley R."/>
            <person name="LaButti K."/>
            <person name="Andreopoulos B."/>
            <person name="Lipzen A."/>
            <person name="Chen C."/>
            <person name="Yan M."/>
            <person name="Daum C."/>
            <person name="Ng V."/>
            <person name="Clum A."/>
            <person name="Steindorff A."/>
            <person name="Ohm R.A."/>
            <person name="Martin F."/>
            <person name="Silar P."/>
            <person name="Natvig D.O."/>
            <person name="Lalanne C."/>
            <person name="Gautier V."/>
            <person name="Ament-Velasquez S.L."/>
            <person name="Kruys A."/>
            <person name="Hutchinson M.I."/>
            <person name="Powell A.J."/>
            <person name="Barry K."/>
            <person name="Miller A.N."/>
            <person name="Grigoriev I.V."/>
            <person name="Debuchy R."/>
            <person name="Gladieux P."/>
            <person name="Hiltunen Thoren M."/>
            <person name="Johannesson H."/>
        </authorList>
    </citation>
    <scope>NUCLEOTIDE SEQUENCE</scope>
    <source>
        <strain evidence="2">CBS 232.78</strain>
    </source>
</reference>
<dbReference type="SUPFAM" id="SSF55811">
    <property type="entry name" value="Nudix"/>
    <property type="match status" value="1"/>
</dbReference>
<dbReference type="AlphaFoldDB" id="A0AAE0TVB9"/>
<dbReference type="CDD" id="cd02883">
    <property type="entry name" value="NUDIX_Hydrolase"/>
    <property type="match status" value="1"/>
</dbReference>
<dbReference type="Gene3D" id="3.90.79.10">
    <property type="entry name" value="Nucleoside Triphosphate Pyrophosphohydrolase"/>
    <property type="match status" value="1"/>
</dbReference>
<dbReference type="PANTHER" id="PTHR43736">
    <property type="entry name" value="ADP-RIBOSE PYROPHOSPHATASE"/>
    <property type="match status" value="1"/>
</dbReference>
<name>A0AAE0TVB9_9PEZI</name>
<dbReference type="EMBL" id="JAULSW010000005">
    <property type="protein sequence ID" value="KAK3381009.1"/>
    <property type="molecule type" value="Genomic_DNA"/>
</dbReference>
<dbReference type="InterPro" id="IPR015797">
    <property type="entry name" value="NUDIX_hydrolase-like_dom_sf"/>
</dbReference>
<protein>
    <recommendedName>
        <fullName evidence="1">Nudix hydrolase domain-containing protein</fullName>
    </recommendedName>
</protein>
<dbReference type="InterPro" id="IPR000086">
    <property type="entry name" value="NUDIX_hydrolase_dom"/>
</dbReference>
<evidence type="ECO:0000313" key="2">
    <source>
        <dbReference type="EMBL" id="KAK3381009.1"/>
    </source>
</evidence>
<keyword evidence="3" id="KW-1185">Reference proteome</keyword>
<dbReference type="Proteomes" id="UP001285441">
    <property type="component" value="Unassembled WGS sequence"/>
</dbReference>
<feature type="domain" description="Nudix hydrolase" evidence="1">
    <location>
        <begin position="27"/>
        <end position="180"/>
    </location>
</feature>
<evidence type="ECO:0000259" key="1">
    <source>
        <dbReference type="PROSITE" id="PS51462"/>
    </source>
</evidence>
<comment type="caution">
    <text evidence="2">The sequence shown here is derived from an EMBL/GenBank/DDBJ whole genome shotgun (WGS) entry which is preliminary data.</text>
</comment>
<evidence type="ECO:0000313" key="3">
    <source>
        <dbReference type="Proteomes" id="UP001285441"/>
    </source>
</evidence>
<accession>A0AAE0TVB9</accession>
<proteinExistence type="predicted"/>
<gene>
    <name evidence="2" type="ORF">B0H63DRAFT_474750</name>
</gene>